<evidence type="ECO:0000313" key="5">
    <source>
        <dbReference type="Proteomes" id="UP001174909"/>
    </source>
</evidence>
<keyword evidence="2" id="KW-0648">Protein biosynthesis</keyword>
<reference evidence="4" key="1">
    <citation type="submission" date="2023-03" db="EMBL/GenBank/DDBJ databases">
        <authorList>
            <person name="Steffen K."/>
            <person name="Cardenas P."/>
        </authorList>
    </citation>
    <scope>NUCLEOTIDE SEQUENCE</scope>
</reference>
<dbReference type="FunFam" id="3.30.160.20:FF:000010">
    <property type="entry name" value="Peptide chain release factor 2"/>
    <property type="match status" value="1"/>
</dbReference>
<dbReference type="Gene3D" id="3.30.160.20">
    <property type="match status" value="1"/>
</dbReference>
<evidence type="ECO:0000259" key="3">
    <source>
        <dbReference type="SMART" id="SM00937"/>
    </source>
</evidence>
<dbReference type="PANTHER" id="PTHR43116">
    <property type="entry name" value="PEPTIDE CHAIN RELEASE FACTOR 2"/>
    <property type="match status" value="1"/>
</dbReference>
<dbReference type="SUPFAM" id="SSF75620">
    <property type="entry name" value="Release factor"/>
    <property type="match status" value="1"/>
</dbReference>
<dbReference type="Pfam" id="PF00472">
    <property type="entry name" value="RF-1"/>
    <property type="match status" value="1"/>
</dbReference>
<dbReference type="PANTHER" id="PTHR43116:SF3">
    <property type="entry name" value="CLASS I PEPTIDE CHAIN RELEASE FACTOR"/>
    <property type="match status" value="1"/>
</dbReference>
<dbReference type="GO" id="GO:0005737">
    <property type="term" value="C:cytoplasm"/>
    <property type="evidence" value="ECO:0007669"/>
    <property type="project" value="InterPro"/>
</dbReference>
<gene>
    <name evidence="4" type="ORF">GBAR_LOCUS20101</name>
</gene>
<dbReference type="InterPro" id="IPR000352">
    <property type="entry name" value="Pep_chain_release_fac_I"/>
</dbReference>
<dbReference type="SMART" id="SM00937">
    <property type="entry name" value="PCRF"/>
    <property type="match status" value="1"/>
</dbReference>
<keyword evidence="5" id="KW-1185">Reference proteome</keyword>
<dbReference type="InterPro" id="IPR005139">
    <property type="entry name" value="PCRF"/>
</dbReference>
<evidence type="ECO:0000256" key="1">
    <source>
        <dbReference type="ARBA" id="ARBA00010835"/>
    </source>
</evidence>
<proteinExistence type="inferred from homology"/>
<feature type="non-terminal residue" evidence="4">
    <location>
        <position position="1"/>
    </location>
</feature>
<dbReference type="NCBIfam" id="TIGR00020">
    <property type="entry name" value="prfB"/>
    <property type="match status" value="1"/>
</dbReference>
<dbReference type="AlphaFoldDB" id="A0AA35STX9"/>
<dbReference type="Proteomes" id="UP001174909">
    <property type="component" value="Unassembled WGS sequence"/>
</dbReference>
<feature type="domain" description="Peptide chain release factor" evidence="3">
    <location>
        <begin position="82"/>
        <end position="192"/>
    </location>
</feature>
<organism evidence="4 5">
    <name type="scientific">Geodia barretti</name>
    <name type="common">Barrett's horny sponge</name>
    <dbReference type="NCBI Taxonomy" id="519541"/>
    <lineage>
        <taxon>Eukaryota</taxon>
        <taxon>Metazoa</taxon>
        <taxon>Porifera</taxon>
        <taxon>Demospongiae</taxon>
        <taxon>Heteroscleromorpha</taxon>
        <taxon>Tetractinellida</taxon>
        <taxon>Astrophorina</taxon>
        <taxon>Geodiidae</taxon>
        <taxon>Geodia</taxon>
    </lineage>
</organism>
<sequence>AGTQRTRRRPEGEDSPVCWSVFDVPGKEVEIKQLEARAGRPEFWDDPQATQPHMIRLAEIKDVVEVWRDFESRASSACDLIALALEEDDTSLEESLFADLEAISEELKDREFQLTLSGEYDTRNAILAIHAGAGGTESQDWAQMLMRMYLRWTERRRYKSEILDMSPGDEAGVKSAVISVEGKHAYGYLKAEGGTHRLVRLSPFDSAHMRHTSFALVEVLPEAEERVDVTINPDDLRIDVYRASGHGGQAVQKNSTAVRITHLPSGVVVTCQNERSQFQNKEFAMKVLRARLMELEMKRRAEEQARLKGEHVSAEWGSQIRSYVLHPYKMVKDHRTSYETSDPAQSWTATWTH</sequence>
<evidence type="ECO:0000256" key="2">
    <source>
        <dbReference type="ARBA" id="ARBA00022917"/>
    </source>
</evidence>
<accession>A0AA35STX9</accession>
<dbReference type="Gene3D" id="3.30.70.1660">
    <property type="match status" value="1"/>
</dbReference>
<dbReference type="HAMAP" id="MF_00094">
    <property type="entry name" value="Rel_fac_2"/>
    <property type="match status" value="1"/>
</dbReference>
<evidence type="ECO:0000313" key="4">
    <source>
        <dbReference type="EMBL" id="CAI8035833.1"/>
    </source>
</evidence>
<dbReference type="InterPro" id="IPR004374">
    <property type="entry name" value="PrfB"/>
</dbReference>
<comment type="caution">
    <text evidence="4">The sequence shown here is derived from an EMBL/GenBank/DDBJ whole genome shotgun (WGS) entry which is preliminary data.</text>
</comment>
<protein>
    <submittedName>
        <fullName evidence="4">Peptide chain release factor 2</fullName>
    </submittedName>
</protein>
<dbReference type="InterPro" id="IPR045853">
    <property type="entry name" value="Pep_chain_release_fac_I_sf"/>
</dbReference>
<name>A0AA35STX9_GEOBA</name>
<dbReference type="EMBL" id="CASHTH010002827">
    <property type="protein sequence ID" value="CAI8035833.1"/>
    <property type="molecule type" value="Genomic_DNA"/>
</dbReference>
<dbReference type="GO" id="GO:0016149">
    <property type="term" value="F:translation release factor activity, codon specific"/>
    <property type="evidence" value="ECO:0007669"/>
    <property type="project" value="InterPro"/>
</dbReference>
<comment type="similarity">
    <text evidence="1">Belongs to the prokaryotic/mitochondrial release factor family.</text>
</comment>
<dbReference type="Pfam" id="PF03462">
    <property type="entry name" value="PCRF"/>
    <property type="match status" value="1"/>
</dbReference>
<dbReference type="Gene3D" id="1.20.58.410">
    <property type="entry name" value="Release factor"/>
    <property type="match status" value="1"/>
</dbReference>